<feature type="region of interest" description="Disordered" evidence="7">
    <location>
        <begin position="1261"/>
        <end position="1289"/>
    </location>
</feature>
<feature type="compositionally biased region" description="Low complexity" evidence="7">
    <location>
        <begin position="63"/>
        <end position="77"/>
    </location>
</feature>
<dbReference type="STRING" id="1109443.G4TB42"/>
<feature type="compositionally biased region" description="Low complexity" evidence="7">
    <location>
        <begin position="455"/>
        <end position="473"/>
    </location>
</feature>
<feature type="compositionally biased region" description="Basic and acidic residues" evidence="7">
    <location>
        <begin position="1343"/>
        <end position="1352"/>
    </location>
</feature>
<dbReference type="Pfam" id="PF24681">
    <property type="entry name" value="Kelch_KLHDC2_KLHL20_DRC7"/>
    <property type="match status" value="2"/>
</dbReference>
<evidence type="ECO:0000256" key="6">
    <source>
        <dbReference type="SAM" id="Coils"/>
    </source>
</evidence>
<dbReference type="OrthoDB" id="45365at2759"/>
<dbReference type="InterPro" id="IPR015915">
    <property type="entry name" value="Kelch-typ_b-propeller"/>
</dbReference>
<comment type="subcellular location">
    <subcellularLocation>
        <location evidence="1">Cytoplasm</location>
    </subcellularLocation>
</comment>
<keyword evidence="9" id="KW-1185">Reference proteome</keyword>
<feature type="compositionally biased region" description="Polar residues" evidence="7">
    <location>
        <begin position="406"/>
        <end position="422"/>
    </location>
</feature>
<dbReference type="FunCoup" id="G4TB42">
    <property type="interactions" value="8"/>
</dbReference>
<keyword evidence="4" id="KW-0677">Repeat</keyword>
<dbReference type="SUPFAM" id="SSF117281">
    <property type="entry name" value="Kelch motif"/>
    <property type="match status" value="2"/>
</dbReference>
<dbReference type="OMA" id="CIGYIPA"/>
<dbReference type="Gene3D" id="2.120.10.80">
    <property type="entry name" value="Kelch-type beta propeller"/>
    <property type="match status" value="2"/>
</dbReference>
<feature type="coiled-coil region" evidence="6">
    <location>
        <begin position="685"/>
        <end position="780"/>
    </location>
</feature>
<dbReference type="HOGENOM" id="CLU_002697_0_0_1"/>
<feature type="coiled-coil region" evidence="6">
    <location>
        <begin position="1069"/>
        <end position="1117"/>
    </location>
</feature>
<evidence type="ECO:0000256" key="1">
    <source>
        <dbReference type="ARBA" id="ARBA00004496"/>
    </source>
</evidence>
<dbReference type="Gene3D" id="1.10.287.1490">
    <property type="match status" value="1"/>
</dbReference>
<gene>
    <name evidence="8" type="ORF">PIIN_02399</name>
</gene>
<name>G4TB42_SERID</name>
<dbReference type="InParanoid" id="G4TB42"/>
<keyword evidence="5 6" id="KW-0175">Coiled coil</keyword>
<feature type="compositionally biased region" description="Polar residues" evidence="7">
    <location>
        <begin position="514"/>
        <end position="537"/>
    </location>
</feature>
<evidence type="ECO:0000256" key="7">
    <source>
        <dbReference type="SAM" id="MobiDB-lite"/>
    </source>
</evidence>
<dbReference type="PANTHER" id="PTHR23244">
    <property type="entry name" value="KELCH REPEAT DOMAIN"/>
    <property type="match status" value="1"/>
</dbReference>
<feature type="compositionally biased region" description="Low complexity" evidence="7">
    <location>
        <begin position="1308"/>
        <end position="1322"/>
    </location>
</feature>
<organism evidence="8 9">
    <name type="scientific">Serendipita indica (strain DSM 11827)</name>
    <name type="common">Root endophyte fungus</name>
    <name type="synonym">Piriformospora indica</name>
    <dbReference type="NCBI Taxonomy" id="1109443"/>
    <lineage>
        <taxon>Eukaryota</taxon>
        <taxon>Fungi</taxon>
        <taxon>Dikarya</taxon>
        <taxon>Basidiomycota</taxon>
        <taxon>Agaricomycotina</taxon>
        <taxon>Agaricomycetes</taxon>
        <taxon>Sebacinales</taxon>
        <taxon>Serendipitaceae</taxon>
        <taxon>Serendipita</taxon>
    </lineage>
</organism>
<sequence>MSFFRKRNTSQAASTAPPPNVTVVQPPSQALAQIRDNADRSTALGGSAQRDRDQNTQNPGMSAPPQAAPAPTNQAPRPTFPWSTKRIALPPPLLLARPGVPPVTAPSPSPFPRYGHSLPPQASQSGELFLFGGLVRESVRNDLYSFATRDLSATLVQTTGEIPPARVGHASALVSSVLIVWGGDTKQKDTDKQDEGLYLLNLGTREWTRVATRGPAPAGRYGHSVAMVGSRFFVFGVKTAPLWELVRPADGNEPPPRRTGHVMLSLDDTIYIFGGTDGSYHYNDTWAFDVNTRTWQELTCIGYIPVPREGHAAALVDDVMYVFGGRGVDGKDLNDLAAFKISTKRWFMFQNMGPAPSGRSGHAMATAGSRVFVLGGESFTSPKPDDPMMIHVLDTKHIKYPDPKNPSGNKVRQPNQGSQSGIPVNGLNRAVSPPVSSDTEDGRRGMSPVGGSRINNGMQMQMQPFPNPAAANPSSKRPPTRPPRDEIGANDLAEVRIGTSDAEGQDPRLKKQNPDNVNRSKSPTQQFGRSMSPTGPNSMGIGRNANTARSPSPVVPSDAFTKPGQMNGYGSDRGSPAVGRPGSTSNIAADLVQNLRQMETDLRQRDAELETLRKRETWMRAALSKASKAGFSWSDIPVDDDDDRTHEPETSDARKLVDLAFRLKQERATLQASMADQGRMATERIAELERVRAAALQEAAFWRAKLAAYEAGKPEEATRMENERAMELEKQVSRALNDRVALEKKVAQLNESLLTEGRLREQAEERVNDLNYRAQQAEAALHRTTTEHGDLLAKHTAASAELRSMTEKILSLQSTQQGREGEPTSNAELLELRASRDRHLRALEQAQTALKAASARADEVEEQWRRSNEQLQTIQLEYADLSRDLETKITEVDNMRAQLLDVENKFAKSREEADALRALTTGSLGELLDYHRDLRAGEERNEREQSEQVRILQTEMESLRKMLHGANSRYEEAQNELGKERLRARTIETDQLALRSQMTGLRAQLSNALADVARARKELSEKESELRESSKAAMDTEIRFKMFRNYLEENGVVVNEDEISGNSGNGSKMLELETQLAERSREQDALTRQLRNAREQSQLAEEKVAALQAELARAKERQSSDGTGDARVVDAERRLAEAESAHRDRLHVLENDYRAAVDCVKATESMLRKMKHELSKQKGLNASLQSELEGVRSGSEAGSRVRPLNGRVTPMSDDGQESALRAQLVEAQRQTQRLTVENQELHRRIELLQGDLERLRQELDNVRHDSGHSRGVGSTSDQLHRENESLRHQNEQLHQRIALLLDVKEDPNSMSSNLRASDSSLSPDASMDDWNRQYGGNSFGVQRIHDYEHDRR</sequence>
<feature type="compositionally biased region" description="Basic and acidic residues" evidence="7">
    <location>
        <begin position="1278"/>
        <end position="1289"/>
    </location>
</feature>
<evidence type="ECO:0000256" key="3">
    <source>
        <dbReference type="ARBA" id="ARBA00022490"/>
    </source>
</evidence>
<feature type="region of interest" description="Disordered" evidence="7">
    <location>
        <begin position="1307"/>
        <end position="1352"/>
    </location>
</feature>
<evidence type="ECO:0000256" key="2">
    <source>
        <dbReference type="ARBA" id="ARBA00022441"/>
    </source>
</evidence>
<evidence type="ECO:0000313" key="8">
    <source>
        <dbReference type="EMBL" id="CCA68535.1"/>
    </source>
</evidence>
<protein>
    <submittedName>
        <fullName evidence="8">Uncharacterized protein</fullName>
    </submittedName>
</protein>
<reference evidence="8 9" key="1">
    <citation type="journal article" date="2011" name="PLoS Pathog.">
        <title>Endophytic Life Strategies Decoded by Genome and Transcriptome Analyses of the Mutualistic Root Symbiont Piriformospora indica.</title>
        <authorList>
            <person name="Zuccaro A."/>
            <person name="Lahrmann U."/>
            <person name="Guldener U."/>
            <person name="Langen G."/>
            <person name="Pfiffi S."/>
            <person name="Biedenkopf D."/>
            <person name="Wong P."/>
            <person name="Samans B."/>
            <person name="Grimm C."/>
            <person name="Basiewicz M."/>
            <person name="Murat C."/>
            <person name="Martin F."/>
            <person name="Kogel K.H."/>
        </authorList>
    </citation>
    <scope>NUCLEOTIDE SEQUENCE [LARGE SCALE GENOMIC DNA]</scope>
    <source>
        <strain evidence="8 9">DSM 11827</strain>
    </source>
</reference>
<evidence type="ECO:0000256" key="5">
    <source>
        <dbReference type="ARBA" id="ARBA00023054"/>
    </source>
</evidence>
<dbReference type="Proteomes" id="UP000007148">
    <property type="component" value="Unassembled WGS sequence"/>
</dbReference>
<keyword evidence="2" id="KW-0880">Kelch repeat</keyword>
<feature type="coiled-coil region" evidence="6">
    <location>
        <begin position="836"/>
        <end position="1032"/>
    </location>
</feature>
<comment type="caution">
    <text evidence="8">The sequence shown here is derived from an EMBL/GenBank/DDBJ whole genome shotgun (WGS) entry which is preliminary data.</text>
</comment>
<feature type="region of interest" description="Disordered" evidence="7">
    <location>
        <begin position="398"/>
        <end position="585"/>
    </location>
</feature>
<accession>G4TB42</accession>
<proteinExistence type="predicted"/>
<dbReference type="FunFam" id="2.120.10.80:FF:000049">
    <property type="entry name" value="Cell polarity protein (Tea1)"/>
    <property type="match status" value="1"/>
</dbReference>
<evidence type="ECO:0000256" key="4">
    <source>
        <dbReference type="ARBA" id="ARBA00022737"/>
    </source>
</evidence>
<evidence type="ECO:0000313" key="9">
    <source>
        <dbReference type="Proteomes" id="UP000007148"/>
    </source>
</evidence>
<dbReference type="PANTHER" id="PTHR23244:SF456">
    <property type="entry name" value="MULTIPLE EPIDERMAL GROWTH FACTOR-LIKE DOMAINS PROTEIN 8"/>
    <property type="match status" value="1"/>
</dbReference>
<feature type="compositionally biased region" description="Polar residues" evidence="7">
    <location>
        <begin position="22"/>
        <end position="31"/>
    </location>
</feature>
<keyword evidence="3" id="KW-0963">Cytoplasm</keyword>
<feature type="region of interest" description="Disordered" evidence="7">
    <location>
        <begin position="1186"/>
        <end position="1214"/>
    </location>
</feature>
<dbReference type="eggNOG" id="KOG0379">
    <property type="taxonomic scope" value="Eukaryota"/>
</dbReference>
<feature type="coiled-coil region" evidence="6">
    <location>
        <begin position="588"/>
        <end position="615"/>
    </location>
</feature>
<dbReference type="GO" id="GO:0051285">
    <property type="term" value="C:cell cortex of cell tip"/>
    <property type="evidence" value="ECO:0007669"/>
    <property type="project" value="TreeGrafter"/>
</dbReference>
<dbReference type="GO" id="GO:0061245">
    <property type="term" value="P:establishment or maintenance of bipolar cell polarity"/>
    <property type="evidence" value="ECO:0007669"/>
    <property type="project" value="TreeGrafter"/>
</dbReference>
<dbReference type="EMBL" id="CAFZ01000035">
    <property type="protein sequence ID" value="CCA68535.1"/>
    <property type="molecule type" value="Genomic_DNA"/>
</dbReference>
<feature type="region of interest" description="Disordered" evidence="7">
    <location>
        <begin position="1"/>
        <end position="84"/>
    </location>
</feature>